<sequence>MPMKSVPVGVRHREITFADPVELPVAASLRAAITSGDIAVGDQLLLRWVGLHRR</sequence>
<reference evidence="1 2" key="1">
    <citation type="submission" date="2020-07" db="EMBL/GenBank/DDBJ databases">
        <title>Sequencing the genomes of 1000 actinobacteria strains.</title>
        <authorList>
            <person name="Klenk H.-P."/>
        </authorList>
    </citation>
    <scope>NUCLEOTIDE SEQUENCE [LARGE SCALE GENOMIC DNA]</scope>
    <source>
        <strain evidence="1 2">DSM 18448</strain>
    </source>
</reference>
<keyword evidence="2" id="KW-1185">Reference proteome</keyword>
<comment type="caution">
    <text evidence="1">The sequence shown here is derived from an EMBL/GenBank/DDBJ whole genome shotgun (WGS) entry which is preliminary data.</text>
</comment>
<gene>
    <name evidence="1" type="ORF">F4554_005120</name>
</gene>
<dbReference type="EMBL" id="JACBZH010000001">
    <property type="protein sequence ID" value="NYH92482.1"/>
    <property type="molecule type" value="Genomic_DNA"/>
</dbReference>
<dbReference type="RefSeq" id="WP_344291741.1">
    <property type="nucleotide sequence ID" value="NZ_BAAARR010000005.1"/>
</dbReference>
<dbReference type="Proteomes" id="UP000579605">
    <property type="component" value="Unassembled WGS sequence"/>
</dbReference>
<proteinExistence type="predicted"/>
<evidence type="ECO:0000313" key="1">
    <source>
        <dbReference type="EMBL" id="NYH92482.1"/>
    </source>
</evidence>
<organism evidence="1 2">
    <name type="scientific">Actinopolymorpha rutila</name>
    <dbReference type="NCBI Taxonomy" id="446787"/>
    <lineage>
        <taxon>Bacteria</taxon>
        <taxon>Bacillati</taxon>
        <taxon>Actinomycetota</taxon>
        <taxon>Actinomycetes</taxon>
        <taxon>Propionibacteriales</taxon>
        <taxon>Actinopolymorphaceae</taxon>
        <taxon>Actinopolymorpha</taxon>
    </lineage>
</organism>
<protein>
    <submittedName>
        <fullName evidence="1">Uncharacterized protein</fullName>
    </submittedName>
</protein>
<accession>A0A852ZLK2</accession>
<name>A0A852ZLK2_9ACTN</name>
<evidence type="ECO:0000313" key="2">
    <source>
        <dbReference type="Proteomes" id="UP000579605"/>
    </source>
</evidence>
<dbReference type="AlphaFoldDB" id="A0A852ZLK2"/>